<feature type="compositionally biased region" description="Basic residues" evidence="1">
    <location>
        <begin position="1"/>
        <end position="13"/>
    </location>
</feature>
<keyword evidence="3" id="KW-1185">Reference proteome</keyword>
<reference evidence="2 3" key="1">
    <citation type="journal article" date="2023" name="Plants (Basel)">
        <title>Bridging the Gap: Combining Genomics and Transcriptomics Approaches to Understand Stylosanthes scabra, an Orphan Legume from the Brazilian Caatinga.</title>
        <authorList>
            <person name="Ferreira-Neto J.R.C."/>
            <person name="da Silva M.D."/>
            <person name="Binneck E."/>
            <person name="de Melo N.F."/>
            <person name="da Silva R.H."/>
            <person name="de Melo A.L.T.M."/>
            <person name="Pandolfi V."/>
            <person name="Bustamante F.O."/>
            <person name="Brasileiro-Vidal A.C."/>
            <person name="Benko-Iseppon A.M."/>
        </authorList>
    </citation>
    <scope>NUCLEOTIDE SEQUENCE [LARGE SCALE GENOMIC DNA]</scope>
    <source>
        <tissue evidence="2">Leaves</tissue>
    </source>
</reference>
<evidence type="ECO:0000313" key="2">
    <source>
        <dbReference type="EMBL" id="MED6161095.1"/>
    </source>
</evidence>
<evidence type="ECO:0000313" key="3">
    <source>
        <dbReference type="Proteomes" id="UP001341840"/>
    </source>
</evidence>
<dbReference type="EMBL" id="JASCZI010121301">
    <property type="protein sequence ID" value="MED6161095.1"/>
    <property type="molecule type" value="Genomic_DNA"/>
</dbReference>
<sequence>MSRRKTTARKPARSSRNEPPPPLSQLPLRKWFTTKEVWKSYVEGFSKLPVLKPRYLLEGLLPEDRYEVFWKVVDEQGLRPLLFMKERHWCSEMRIRAVWLCWFSSVKYTINLGELASLWGFLNDGVRFKGGSNPPKEFEHWDGEGSLGPLQISRIGGGKYSVKEMDTDYRLLHYMLSYIWLPRKGNYGVLTEEDVFILRAMKEETELNWPYLLAHQLMGYTDNSKQFILPKRSLNKMGRGTVGVRKGRKNKAVAESASSQFGISLDSQITPELMEVFPERMHAVSIDWDKKMERVDKRLKVVEGRIASQAEELQSLEEGMNTHFSRKAQSGI</sequence>
<accession>A0ABU6UKH8</accession>
<dbReference type="Proteomes" id="UP001341840">
    <property type="component" value="Unassembled WGS sequence"/>
</dbReference>
<organism evidence="2 3">
    <name type="scientific">Stylosanthes scabra</name>
    <dbReference type="NCBI Taxonomy" id="79078"/>
    <lineage>
        <taxon>Eukaryota</taxon>
        <taxon>Viridiplantae</taxon>
        <taxon>Streptophyta</taxon>
        <taxon>Embryophyta</taxon>
        <taxon>Tracheophyta</taxon>
        <taxon>Spermatophyta</taxon>
        <taxon>Magnoliopsida</taxon>
        <taxon>eudicotyledons</taxon>
        <taxon>Gunneridae</taxon>
        <taxon>Pentapetalae</taxon>
        <taxon>rosids</taxon>
        <taxon>fabids</taxon>
        <taxon>Fabales</taxon>
        <taxon>Fabaceae</taxon>
        <taxon>Papilionoideae</taxon>
        <taxon>50 kb inversion clade</taxon>
        <taxon>dalbergioids sensu lato</taxon>
        <taxon>Dalbergieae</taxon>
        <taxon>Pterocarpus clade</taxon>
        <taxon>Stylosanthes</taxon>
    </lineage>
</organism>
<proteinExistence type="predicted"/>
<evidence type="ECO:0000256" key="1">
    <source>
        <dbReference type="SAM" id="MobiDB-lite"/>
    </source>
</evidence>
<comment type="caution">
    <text evidence="2">The sequence shown here is derived from an EMBL/GenBank/DDBJ whole genome shotgun (WGS) entry which is preliminary data.</text>
</comment>
<protein>
    <submittedName>
        <fullName evidence="2">Uncharacterized protein</fullName>
    </submittedName>
</protein>
<name>A0ABU6UKH8_9FABA</name>
<feature type="region of interest" description="Disordered" evidence="1">
    <location>
        <begin position="1"/>
        <end position="25"/>
    </location>
</feature>
<gene>
    <name evidence="2" type="ORF">PIB30_057539</name>
</gene>